<dbReference type="EMBL" id="JAMXLR010000051">
    <property type="protein sequence ID" value="MCO6045220.1"/>
    <property type="molecule type" value="Genomic_DNA"/>
</dbReference>
<organism evidence="3 4">
    <name type="scientific">Aeoliella straminimaris</name>
    <dbReference type="NCBI Taxonomy" id="2954799"/>
    <lineage>
        <taxon>Bacteria</taxon>
        <taxon>Pseudomonadati</taxon>
        <taxon>Planctomycetota</taxon>
        <taxon>Planctomycetia</taxon>
        <taxon>Pirellulales</taxon>
        <taxon>Lacipirellulaceae</taxon>
        <taxon>Aeoliella</taxon>
    </lineage>
</organism>
<evidence type="ECO:0000313" key="3">
    <source>
        <dbReference type="EMBL" id="MCO6045220.1"/>
    </source>
</evidence>
<evidence type="ECO:0000313" key="4">
    <source>
        <dbReference type="Proteomes" id="UP001155241"/>
    </source>
</evidence>
<evidence type="ECO:0000259" key="2">
    <source>
        <dbReference type="Pfam" id="PF07811"/>
    </source>
</evidence>
<keyword evidence="1" id="KW-0812">Transmembrane</keyword>
<keyword evidence="1" id="KW-0472">Membrane</keyword>
<gene>
    <name evidence="3" type="ORF">NG895_15010</name>
</gene>
<comment type="caution">
    <text evidence="3">The sequence shown here is derived from an EMBL/GenBank/DDBJ whole genome shotgun (WGS) entry which is preliminary data.</text>
</comment>
<keyword evidence="1" id="KW-1133">Transmembrane helix</keyword>
<dbReference type="RefSeq" id="WP_252853329.1">
    <property type="nucleotide sequence ID" value="NZ_JAMXLR010000051.1"/>
</dbReference>
<accession>A0A9X2JGP3</accession>
<protein>
    <submittedName>
        <fullName evidence="3">Pilus assembly protein</fullName>
    </submittedName>
</protein>
<sequence>MPRRTQKATERSGVAAIEFAFVAPVFFLLIFGLIEASRALNMKQALTNAAREGCRTASLATTLSSDKVDAATRDYLAAVTRHANNPDKVRVTVPSSLATCETGTELTVSIEVDFQDMTWLPLDFMNFRPTISAVQCVHRE</sequence>
<proteinExistence type="predicted"/>
<feature type="domain" description="TadE-like" evidence="2">
    <location>
        <begin position="13"/>
        <end position="55"/>
    </location>
</feature>
<dbReference type="Pfam" id="PF07811">
    <property type="entry name" value="TadE"/>
    <property type="match status" value="1"/>
</dbReference>
<name>A0A9X2JGP3_9BACT</name>
<dbReference type="Proteomes" id="UP001155241">
    <property type="component" value="Unassembled WGS sequence"/>
</dbReference>
<dbReference type="InterPro" id="IPR012495">
    <property type="entry name" value="TadE-like_dom"/>
</dbReference>
<evidence type="ECO:0000256" key="1">
    <source>
        <dbReference type="SAM" id="Phobius"/>
    </source>
</evidence>
<keyword evidence="4" id="KW-1185">Reference proteome</keyword>
<reference evidence="3" key="1">
    <citation type="submission" date="2022-06" db="EMBL/GenBank/DDBJ databases">
        <title>Aeoliella straminimaris, a novel planctomycete from sediments.</title>
        <authorList>
            <person name="Vitorino I.R."/>
            <person name="Lage O.M."/>
        </authorList>
    </citation>
    <scope>NUCLEOTIDE SEQUENCE</scope>
    <source>
        <strain evidence="3">ICT_H6.2</strain>
    </source>
</reference>
<dbReference type="AlphaFoldDB" id="A0A9X2JGP3"/>
<feature type="transmembrane region" description="Helical" evidence="1">
    <location>
        <begin position="12"/>
        <end position="34"/>
    </location>
</feature>